<keyword evidence="1" id="KW-0853">WD repeat</keyword>
<dbReference type="EMBL" id="CP108222">
    <property type="protein sequence ID" value="WTT18258.1"/>
    <property type="molecule type" value="Genomic_DNA"/>
</dbReference>
<feature type="region of interest" description="Disordered" evidence="2">
    <location>
        <begin position="479"/>
        <end position="643"/>
    </location>
</feature>
<dbReference type="Pfam" id="PF00400">
    <property type="entry name" value="WD40"/>
    <property type="match status" value="1"/>
</dbReference>
<dbReference type="CDD" id="cd00093">
    <property type="entry name" value="HTH_XRE"/>
    <property type="match status" value="1"/>
</dbReference>
<dbReference type="InterPro" id="IPR011047">
    <property type="entry name" value="Quinoprotein_ADH-like_sf"/>
</dbReference>
<proteinExistence type="predicted"/>
<feature type="domain" description="HTH cro/C1-type" evidence="3">
    <location>
        <begin position="21"/>
        <end position="77"/>
    </location>
</feature>
<evidence type="ECO:0000256" key="2">
    <source>
        <dbReference type="SAM" id="MobiDB-lite"/>
    </source>
</evidence>
<reference evidence="4" key="1">
    <citation type="submission" date="2022-10" db="EMBL/GenBank/DDBJ databases">
        <title>The complete genomes of actinobacterial strains from the NBC collection.</title>
        <authorList>
            <person name="Joergensen T.S."/>
            <person name="Alvarez Arevalo M."/>
            <person name="Sterndorff E.B."/>
            <person name="Faurdal D."/>
            <person name="Vuksanovic O."/>
            <person name="Mourched A.-S."/>
            <person name="Charusanti P."/>
            <person name="Shaw S."/>
            <person name="Blin K."/>
            <person name="Weber T."/>
        </authorList>
    </citation>
    <scope>NUCLEOTIDE SEQUENCE</scope>
    <source>
        <strain evidence="4">NBC_00093</strain>
    </source>
</reference>
<feature type="compositionally biased region" description="Low complexity" evidence="2">
    <location>
        <begin position="530"/>
        <end position="556"/>
    </location>
</feature>
<dbReference type="Gene3D" id="2.130.10.10">
    <property type="entry name" value="YVTN repeat-like/Quinoprotein amine dehydrogenase"/>
    <property type="match status" value="3"/>
</dbReference>
<sequence>MGRPERPVDPEAGPVQRLAHELRELRRTAGGPSYRTMAEAAGFSATTLSDAAAGKRLPSLPVVQGYVRACGGDPGEWETRWKDADAEAAGALRAETEDAAPPYRGLARFEPDDRALFFGRDRLVAELKELVCSHRFAVVFGASGSGKSSLLRAGLIPRLREEIADLGCPAVLRVLTPGVRPAQTYGQLLTSAEGEPESWVVVDQFEEVFTLCRDRAERNRFIDLLLAARAPESRLRVLIAVRADFYPRCAEHRDLADALYGAGLLVGPMTADELREAVVGPAQAAGLLVERELTARIVDEVLDQPGALPMLSHALLETWRRRRSRLLTLSAYEATGGVSGAIAATAEQVYGHLSPPQARTARRLLLGLIEPGRGTADTRRPLTRAELAERSDPDVPAVVEQLARNRLVTVDEDCVQLAHEALMTRWPRLRGWIEEDRDRIRHHRRLTEAAQAWLEHDRDPGALYRGARLSRAEELFAAEGADESGGVEGAEGPGGVEGVEGAGEAGGAERTGGTEGAEGAKGAGGRGGPVRRWGWRVRGSAPSGARGTARPAPAGPQWTTELTAPAGGRGGSVRRRGWRVRGSAPSGARGTARPASTGPQWTTELTAPAGGRGGSERRRGWRVRGSAPSGARGTARPAPTGPQWTTELTALERNFLTAALDAREAEHRAETRTTRRSRALVSAFAAILAVSLVIGLAAWHQSRDNERHRTDTAARRVAEVADAMRTTDPHTAMLLGVAAWRVSPLPEARRALLGSLAQAEHAIFTDPAPGNGPARFLADSGRTLLSVDGRTWRTWNVLKSRRTASGRLPAGQVLAAGPDARVLAIAGDDGIRLWDTATGRWTGDPRPLPFTSDADITTGGYLVSDIDDDRVRLRSLTDGSVLYEGRAAGLVTPAVSTDGRLVAVCPADGSPQVWDTVRHRVRPGPWERAQGLCGEEEQTALVFGGADGDRLAALSKSGAKVWDTESAREVADIAEPGAERAAFTRDGTFLATADGEEIRVWRLSDPAAPVFRHPLNNQHLYGLSWDPAHPNILRYLEGGAVHCLELGPAVTRSWREHPLTAVRMSPDARTYATAELVGDRYRFELRATSDGHLLHTLPAPPRPVSADPADPVIPEHMVALLAFSPDGKALSYGVSAPGRNAAPQRFTVWDTTRARPRATLDLAAGESAAPVVALALGPAGDTLYATRLPVLGEPTNEAWTTGTGPRSTVIPGLTSTHLAVRPDGHLLVGDNRTLRMPAAKTGGEVTGNVTAKVTGAELVQGEQIGALAFAADGSRLAAGDQTGRVALWDGELGHRTGILRNVFPAPLGEEPESVSALAVSPDGATLAVGGSTGTLQLWDIATQQPLGGPLTTPGEQIDSLTFGADSGTLYAGSAHVPLQRYVVDADRAATRVCARAGAGADLSREQWETYVPEVAYRKVCVS</sequence>
<evidence type="ECO:0000256" key="1">
    <source>
        <dbReference type="PROSITE-ProRule" id="PRU00221"/>
    </source>
</evidence>
<dbReference type="PANTHER" id="PTHR19879:SF9">
    <property type="entry name" value="TRANSCRIPTION INITIATION FACTOR TFIID SUBUNIT 5"/>
    <property type="match status" value="1"/>
</dbReference>
<name>A0AAU2A122_9ACTN</name>
<dbReference type="PANTHER" id="PTHR19879">
    <property type="entry name" value="TRANSCRIPTION INITIATION FACTOR TFIID"/>
    <property type="match status" value="1"/>
</dbReference>
<dbReference type="InterPro" id="IPR001680">
    <property type="entry name" value="WD40_rpt"/>
</dbReference>
<dbReference type="InterPro" id="IPR015943">
    <property type="entry name" value="WD40/YVTN_repeat-like_dom_sf"/>
</dbReference>
<dbReference type="PROSITE" id="PS50294">
    <property type="entry name" value="WD_REPEATS_REGION"/>
    <property type="match status" value="1"/>
</dbReference>
<protein>
    <recommendedName>
        <fullName evidence="3">HTH cro/C1-type domain-containing protein</fullName>
    </recommendedName>
</protein>
<dbReference type="SUPFAM" id="SSF52540">
    <property type="entry name" value="P-loop containing nucleoside triphosphate hydrolases"/>
    <property type="match status" value="1"/>
</dbReference>
<evidence type="ECO:0000259" key="3">
    <source>
        <dbReference type="SMART" id="SM00530"/>
    </source>
</evidence>
<dbReference type="Pfam" id="PF20703">
    <property type="entry name" value="nSTAND1"/>
    <property type="match status" value="1"/>
</dbReference>
<accession>A0AAU2A122</accession>
<dbReference type="SMART" id="SM00530">
    <property type="entry name" value="HTH_XRE"/>
    <property type="match status" value="1"/>
</dbReference>
<dbReference type="SUPFAM" id="SSF50998">
    <property type="entry name" value="Quinoprotein alcohol dehydrogenase-like"/>
    <property type="match status" value="1"/>
</dbReference>
<feature type="compositionally biased region" description="Gly residues" evidence="2">
    <location>
        <begin position="486"/>
        <end position="528"/>
    </location>
</feature>
<evidence type="ECO:0000313" key="4">
    <source>
        <dbReference type="EMBL" id="WTT18258.1"/>
    </source>
</evidence>
<feature type="repeat" description="WD" evidence="1">
    <location>
        <begin position="1307"/>
        <end position="1348"/>
    </location>
</feature>
<dbReference type="InterPro" id="IPR027417">
    <property type="entry name" value="P-loop_NTPase"/>
</dbReference>
<dbReference type="SMART" id="SM00320">
    <property type="entry name" value="WD40"/>
    <property type="match status" value="5"/>
</dbReference>
<gene>
    <name evidence="4" type="ORF">OHA22_23310</name>
</gene>
<dbReference type="InterPro" id="IPR049052">
    <property type="entry name" value="nSTAND1"/>
</dbReference>
<dbReference type="PROSITE" id="PS50082">
    <property type="entry name" value="WD_REPEATS_2"/>
    <property type="match status" value="1"/>
</dbReference>
<organism evidence="4">
    <name type="scientific">Streptomyces sp. NBC_00093</name>
    <dbReference type="NCBI Taxonomy" id="2975649"/>
    <lineage>
        <taxon>Bacteria</taxon>
        <taxon>Bacillati</taxon>
        <taxon>Actinomycetota</taxon>
        <taxon>Actinomycetes</taxon>
        <taxon>Kitasatosporales</taxon>
        <taxon>Streptomycetaceae</taxon>
        <taxon>Streptomyces</taxon>
    </lineage>
</organism>
<dbReference type="InterPro" id="IPR001387">
    <property type="entry name" value="Cro/C1-type_HTH"/>
</dbReference>